<keyword evidence="2" id="KW-0812">Transmembrane</keyword>
<feature type="transmembrane region" description="Helical" evidence="2">
    <location>
        <begin position="723"/>
        <end position="742"/>
    </location>
</feature>
<keyword evidence="1" id="KW-0175">Coiled coil</keyword>
<sequence length="1017" mass="115203">MLFLRLFLLLCLFQHCNNFLNPFSDAHITWIHDIAQNNTITLFEITDDDFALDQDWNFEQKRDIKNNIRVKRSLESQLLALPNPTTPEFISRANIGLFLRKVNRINVATSYWTQVWTITLPPFMATVLQKINCTSLSPYGAEPLKTYLGQLCKLLQTTNENLITAEQKTLNNLLLTAKILDDLTQNKDNLFYQGIESADIFKMSKRGKRGIFNFIGDIQKQLFGTATEDDVKQIGELKLKFDALSTHMQENFNKQTENLVKFAKLSDDRFIRLNSGLITLNEALNKTIHDFGVKFNEIAKDVTAMSYYMIEITSNINKELVMINQFQQFSDYVRDWIRSIDIIIESISDASSGFMNANLVKPEQILRILDLIEPQLQKQKMELVYDKSSIQAYYTQPLTSILISNEISIILKIPVAQSDTIFDLWKTYIFDVPLVSDQPIFTRLSGIPDYIASSVTPGEPKIMELSSDDIISCSGNTILECPSGLKLPSFHSANCIRKILELDSIISINKSCDFVVLNKTDTRGDSFIQHLGKTTWLVHSNDKHWTLKCPNSDNSPVKPQHSAVIALPCFCSLQVGSQIIPAGVDDKCNSFYKAEIWPTFNAWIGLKFTALDTKGLLTGIMSQSSIKFDYQKLQSMIPSSEDIQNIGKAESDSFLSFQKDIKKDQEEMNEKLNQRIKDIEAMGGFIPDGVSNWLQIAIGILALIALLLSLYTLCSMRRNYQPIGFATMLLLLTMSVVCLADSSSLPKSGIHVHHISVDTQNNKENEIRNLDEKISTPKSLLLAKEIAKDIVEIDAMKEHESSGVDLTHVDQTKLNWIFAFCILAFLLLLLIGIIAGILLYGYCKLKKPLEKGVNKSIIELKNKTGMHLYNGTGIYCELLLSINYKLSPSPSLKVVLIHITDIAISARDLTPASTIIDYIGKRKVYERGEHLIFAVNWPFDGLFALGHNMLEFPREMSISKKSFNKEISNFLKIVNDIEIVQVCRIFGRRGDEIVNYFEGQCNRDFSNRLYVDNPSAV</sequence>
<proteinExistence type="predicted"/>
<feature type="transmembrane region" description="Helical" evidence="2">
    <location>
        <begin position="693"/>
        <end position="711"/>
    </location>
</feature>
<dbReference type="EMBL" id="KX884444">
    <property type="protein sequence ID" value="APG78796.1"/>
    <property type="molecule type" value="Genomic_RNA"/>
</dbReference>
<dbReference type="Pfam" id="PF12259">
    <property type="entry name" value="Baculo_F"/>
    <property type="match status" value="1"/>
</dbReference>
<dbReference type="KEGG" id="vg:30684976"/>
<dbReference type="RefSeq" id="YP_009330110.1">
    <property type="nucleotide sequence ID" value="NC_032245.1"/>
</dbReference>
<dbReference type="InterPro" id="IPR022048">
    <property type="entry name" value="Envelope_fusion-like"/>
</dbReference>
<protein>
    <submittedName>
        <fullName evidence="3">Putative glycoprotein</fullName>
    </submittedName>
</protein>
<accession>A0A1L3KN57</accession>
<dbReference type="Proteomes" id="UP000201961">
    <property type="component" value="Segment"/>
</dbReference>
<organism evidence="3">
    <name type="scientific">Hubei myriapoda virus 8</name>
    <dbReference type="NCBI Taxonomy" id="1922937"/>
    <lineage>
        <taxon>Viruses</taxon>
        <taxon>Riboviria</taxon>
        <taxon>Orthornavirae</taxon>
        <taxon>Negarnaviricota</taxon>
        <taxon>Haploviricotina</taxon>
        <taxon>Monjiviricetes</taxon>
        <taxon>Jingchuvirales</taxon>
        <taxon>Myriaviridae</taxon>
        <taxon>Myriavirus</taxon>
        <taxon>Myriavirus myriapedis</taxon>
    </lineage>
</organism>
<feature type="transmembrane region" description="Helical" evidence="2">
    <location>
        <begin position="816"/>
        <end position="842"/>
    </location>
</feature>
<dbReference type="GeneID" id="30684976"/>
<evidence type="ECO:0000256" key="2">
    <source>
        <dbReference type="SAM" id="Phobius"/>
    </source>
</evidence>
<keyword evidence="2" id="KW-1133">Transmembrane helix</keyword>
<reference evidence="3" key="1">
    <citation type="journal article" date="2016" name="Nature">
        <title>Redefining the invertebrate RNA virosphere.</title>
        <authorList>
            <person name="Shi M."/>
            <person name="Lin X.D."/>
            <person name="Tian J.H."/>
            <person name="Chen L.J."/>
            <person name="Chen X."/>
            <person name="Li C.X."/>
            <person name="Qin X.C."/>
            <person name="Li J."/>
            <person name="Cao J.P."/>
            <person name="Eden J.S."/>
            <person name="Buchmann J."/>
            <person name="Wang W."/>
            <person name="Xu J."/>
            <person name="Holmes E.C."/>
            <person name="Zhang Y.Z."/>
        </authorList>
    </citation>
    <scope>NUCLEOTIDE SEQUENCE [LARGE SCALE GENOMIC DNA]</scope>
    <source>
        <strain evidence="3">WGML66308</strain>
    </source>
</reference>
<evidence type="ECO:0000313" key="4">
    <source>
        <dbReference type="Proteomes" id="UP000201961"/>
    </source>
</evidence>
<evidence type="ECO:0000313" key="3">
    <source>
        <dbReference type="EMBL" id="APG78796.1"/>
    </source>
</evidence>
<keyword evidence="4" id="KW-1185">Reference proteome</keyword>
<dbReference type="OrthoDB" id="3109at10239"/>
<name>A0A1L3KN57_9VIRU</name>
<keyword evidence="2" id="KW-0472">Membrane</keyword>
<evidence type="ECO:0000256" key="1">
    <source>
        <dbReference type="SAM" id="Coils"/>
    </source>
</evidence>
<feature type="coiled-coil region" evidence="1">
    <location>
        <begin position="655"/>
        <end position="682"/>
    </location>
</feature>